<dbReference type="InterPro" id="IPR002376">
    <property type="entry name" value="Formyl_transf_N"/>
</dbReference>
<reference evidence="7 8" key="1">
    <citation type="submission" date="2014-04" db="EMBL/GenBank/DDBJ databases">
        <title>Evolutionary Origins and Diversification of the Mycorrhizal Mutualists.</title>
        <authorList>
            <consortium name="DOE Joint Genome Institute"/>
            <consortium name="Mycorrhizal Genomics Consortium"/>
            <person name="Kohler A."/>
            <person name="Kuo A."/>
            <person name="Nagy L.G."/>
            <person name="Floudas D."/>
            <person name="Copeland A."/>
            <person name="Barry K.W."/>
            <person name="Cichocki N."/>
            <person name="Veneault-Fourrey C."/>
            <person name="LaButti K."/>
            <person name="Lindquist E.A."/>
            <person name="Lipzen A."/>
            <person name="Lundell T."/>
            <person name="Morin E."/>
            <person name="Murat C."/>
            <person name="Riley R."/>
            <person name="Ohm R."/>
            <person name="Sun H."/>
            <person name="Tunlid A."/>
            <person name="Henrissat B."/>
            <person name="Grigoriev I.V."/>
            <person name="Hibbett D.S."/>
            <person name="Martin F."/>
        </authorList>
    </citation>
    <scope>NUCLEOTIDE SEQUENCE [LARGE SCALE GENOMIC DNA]</scope>
    <source>
        <strain evidence="7 8">Koide BX008</strain>
    </source>
</reference>
<name>A0A0C2SLT7_AMAMK</name>
<dbReference type="OrthoDB" id="10268103at2759"/>
<dbReference type="InterPro" id="IPR005793">
    <property type="entry name" value="Formyl_trans_C"/>
</dbReference>
<dbReference type="InParanoid" id="A0A0C2SLT7"/>
<dbReference type="GO" id="GO:0004479">
    <property type="term" value="F:methionyl-tRNA formyltransferase activity"/>
    <property type="evidence" value="ECO:0007669"/>
    <property type="project" value="UniProtKB-EC"/>
</dbReference>
<dbReference type="GO" id="GO:0005739">
    <property type="term" value="C:mitochondrion"/>
    <property type="evidence" value="ECO:0007669"/>
    <property type="project" value="TreeGrafter"/>
</dbReference>
<evidence type="ECO:0000259" key="5">
    <source>
        <dbReference type="Pfam" id="PF00551"/>
    </source>
</evidence>
<dbReference type="CDD" id="cd08646">
    <property type="entry name" value="FMT_core_Met-tRNA-FMT_N"/>
    <property type="match status" value="1"/>
</dbReference>
<keyword evidence="8" id="KW-1185">Reference proteome</keyword>
<evidence type="ECO:0000256" key="1">
    <source>
        <dbReference type="ARBA" id="ARBA00010699"/>
    </source>
</evidence>
<feature type="domain" description="Formyl transferase C-terminal" evidence="6">
    <location>
        <begin position="256"/>
        <end position="360"/>
    </location>
</feature>
<protein>
    <recommendedName>
        <fullName evidence="2">methionyl-tRNA formyltransferase</fullName>
        <ecNumber evidence="2">2.1.2.9</ecNumber>
    </recommendedName>
</protein>
<dbReference type="InterPro" id="IPR011034">
    <property type="entry name" value="Formyl_transferase-like_C_sf"/>
</dbReference>
<dbReference type="FunCoup" id="A0A0C2SLT7">
    <property type="interactions" value="244"/>
</dbReference>
<dbReference type="PANTHER" id="PTHR11138:SF5">
    <property type="entry name" value="METHIONYL-TRNA FORMYLTRANSFERASE, MITOCHONDRIAL"/>
    <property type="match status" value="1"/>
</dbReference>
<dbReference type="InterPro" id="IPR036477">
    <property type="entry name" value="Formyl_transf_N_sf"/>
</dbReference>
<dbReference type="PANTHER" id="PTHR11138">
    <property type="entry name" value="METHIONYL-TRNA FORMYLTRANSFERASE"/>
    <property type="match status" value="1"/>
</dbReference>
<gene>
    <name evidence="7" type="ORF">M378DRAFT_186848</name>
</gene>
<evidence type="ECO:0000259" key="6">
    <source>
        <dbReference type="Pfam" id="PF02911"/>
    </source>
</evidence>
<keyword evidence="4" id="KW-0648">Protein biosynthesis</keyword>
<proteinExistence type="inferred from homology"/>
<dbReference type="SUPFAM" id="SSF50486">
    <property type="entry name" value="FMT C-terminal domain-like"/>
    <property type="match status" value="1"/>
</dbReference>
<evidence type="ECO:0000256" key="2">
    <source>
        <dbReference type="ARBA" id="ARBA00012261"/>
    </source>
</evidence>
<sequence length="381" mass="42016">MALSVLRSRLVFVKSLHLRPSCRRQYTHGIASESPFKVLFMGRDEFSCLVLKELHSAQDVWDQLVIATQPDQRVGRRGSQLSISPLKILGESLGFPVHTIPHTKADFCHWKPPSPFSYEYPSPPSNHLVVTASFGRILPSPLLDLFQSQRRLNVHPSLLPVYRGPAPIQHTIMNGDAETGVCIIQMLKREEGIDAGGVYGSSKLAIQEDADFATLRNKLGIEGGKLLVSVLRDMIAGRASLADQPSSHSASHAHIITSRDSVIDFESMTAEVIVRRHRAFSHQRPLVAHLETGKSIQLHDLAVHPLFASEYLLFAPGAARYDEQAGSLLIRCADDTVLSVSRVKQEGKALVNAKDWWNGVKGLGLVDVDQIQLVGSNDSEH</sequence>
<evidence type="ECO:0000256" key="3">
    <source>
        <dbReference type="ARBA" id="ARBA00022679"/>
    </source>
</evidence>
<dbReference type="Pfam" id="PF00551">
    <property type="entry name" value="Formyl_trans_N"/>
    <property type="match status" value="1"/>
</dbReference>
<dbReference type="Proteomes" id="UP000054549">
    <property type="component" value="Unassembled WGS sequence"/>
</dbReference>
<keyword evidence="3" id="KW-0808">Transferase</keyword>
<organism evidence="7 8">
    <name type="scientific">Amanita muscaria (strain Koide BX008)</name>
    <dbReference type="NCBI Taxonomy" id="946122"/>
    <lineage>
        <taxon>Eukaryota</taxon>
        <taxon>Fungi</taxon>
        <taxon>Dikarya</taxon>
        <taxon>Basidiomycota</taxon>
        <taxon>Agaricomycotina</taxon>
        <taxon>Agaricomycetes</taxon>
        <taxon>Agaricomycetidae</taxon>
        <taxon>Agaricales</taxon>
        <taxon>Pluteineae</taxon>
        <taxon>Amanitaceae</taxon>
        <taxon>Amanita</taxon>
    </lineage>
</organism>
<evidence type="ECO:0000313" key="8">
    <source>
        <dbReference type="Proteomes" id="UP000054549"/>
    </source>
</evidence>
<comment type="similarity">
    <text evidence="1">Belongs to the Fmt family.</text>
</comment>
<evidence type="ECO:0000256" key="4">
    <source>
        <dbReference type="ARBA" id="ARBA00022917"/>
    </source>
</evidence>
<dbReference type="EMBL" id="KN818252">
    <property type="protein sequence ID" value="KIL64145.1"/>
    <property type="molecule type" value="Genomic_DNA"/>
</dbReference>
<dbReference type="EC" id="2.1.2.9" evidence="2"/>
<dbReference type="HOGENOM" id="CLU_033347_0_3_1"/>
<dbReference type="Pfam" id="PF02911">
    <property type="entry name" value="Formyl_trans_C"/>
    <property type="match status" value="1"/>
</dbReference>
<accession>A0A0C2SLT7</accession>
<dbReference type="Gene3D" id="3.40.50.12230">
    <property type="match status" value="1"/>
</dbReference>
<dbReference type="InterPro" id="IPR041711">
    <property type="entry name" value="Met-tRNA-FMT_N"/>
</dbReference>
<feature type="domain" description="Formyl transferase N-terminal" evidence="5">
    <location>
        <begin position="127"/>
        <end position="231"/>
    </location>
</feature>
<dbReference type="SUPFAM" id="SSF53328">
    <property type="entry name" value="Formyltransferase"/>
    <property type="match status" value="1"/>
</dbReference>
<dbReference type="STRING" id="946122.A0A0C2SLT7"/>
<evidence type="ECO:0000313" key="7">
    <source>
        <dbReference type="EMBL" id="KIL64145.1"/>
    </source>
</evidence>
<dbReference type="AlphaFoldDB" id="A0A0C2SLT7"/>